<protein>
    <submittedName>
        <fullName evidence="9">Siderophore iron transporter</fullName>
    </submittedName>
</protein>
<dbReference type="InterPro" id="IPR036259">
    <property type="entry name" value="MFS_trans_sf"/>
</dbReference>
<feature type="transmembrane region" description="Helical" evidence="8">
    <location>
        <begin position="280"/>
        <end position="299"/>
    </location>
</feature>
<comment type="subcellular location">
    <subcellularLocation>
        <location evidence="1">Membrane</location>
        <topology evidence="1">Multi-pass membrane protein</topology>
    </subcellularLocation>
</comment>
<feature type="transmembrane region" description="Helical" evidence="8">
    <location>
        <begin position="111"/>
        <end position="128"/>
    </location>
</feature>
<dbReference type="Pfam" id="PF07690">
    <property type="entry name" value="MFS_1"/>
    <property type="match status" value="1"/>
</dbReference>
<dbReference type="PANTHER" id="PTHR23501:SF107">
    <property type="entry name" value="TRANSPORTER, PUTATIVE (AFU_ORTHOLOGUE AFUA_7G04730)-RELATED"/>
    <property type="match status" value="1"/>
</dbReference>
<feature type="transmembrane region" description="Helical" evidence="8">
    <location>
        <begin position="140"/>
        <end position="156"/>
    </location>
</feature>
<feature type="transmembrane region" description="Helical" evidence="8">
    <location>
        <begin position="443"/>
        <end position="469"/>
    </location>
</feature>
<feature type="transmembrane region" description="Helical" evidence="8">
    <location>
        <begin position="388"/>
        <end position="409"/>
    </location>
</feature>
<evidence type="ECO:0000313" key="10">
    <source>
        <dbReference type="Proteomes" id="UP000034291"/>
    </source>
</evidence>
<evidence type="ECO:0000256" key="2">
    <source>
        <dbReference type="ARBA" id="ARBA00008335"/>
    </source>
</evidence>
<comment type="similarity">
    <text evidence="2">Belongs to the major facilitator superfamily.</text>
</comment>
<dbReference type="FunFam" id="1.20.1250.20:FF:000284">
    <property type="entry name" value="Siderophore iron transporter mirB"/>
    <property type="match status" value="1"/>
</dbReference>
<feature type="transmembrane region" description="Helical" evidence="8">
    <location>
        <begin position="227"/>
        <end position="247"/>
    </location>
</feature>
<feature type="transmembrane region" description="Helical" evidence="8">
    <location>
        <begin position="168"/>
        <end position="188"/>
    </location>
</feature>
<feature type="transmembrane region" description="Helical" evidence="8">
    <location>
        <begin position="561"/>
        <end position="580"/>
    </location>
</feature>
<evidence type="ECO:0000256" key="8">
    <source>
        <dbReference type="SAM" id="Phobius"/>
    </source>
</evidence>
<dbReference type="GO" id="GO:0022857">
    <property type="term" value="F:transmembrane transporter activity"/>
    <property type="evidence" value="ECO:0007669"/>
    <property type="project" value="InterPro"/>
</dbReference>
<proteinExistence type="inferred from homology"/>
<dbReference type="GO" id="GO:0005886">
    <property type="term" value="C:plasma membrane"/>
    <property type="evidence" value="ECO:0007669"/>
    <property type="project" value="TreeGrafter"/>
</dbReference>
<evidence type="ECO:0000256" key="6">
    <source>
        <dbReference type="ARBA" id="ARBA00023136"/>
    </source>
</evidence>
<dbReference type="PANTHER" id="PTHR23501">
    <property type="entry name" value="MAJOR FACILITATOR SUPERFAMILY"/>
    <property type="match status" value="1"/>
</dbReference>
<accession>A0A0F8ULV5</accession>
<dbReference type="Proteomes" id="UP000034291">
    <property type="component" value="Unassembled WGS sequence"/>
</dbReference>
<evidence type="ECO:0000256" key="5">
    <source>
        <dbReference type="ARBA" id="ARBA00022989"/>
    </source>
</evidence>
<feature type="transmembrane region" description="Helical" evidence="8">
    <location>
        <begin position="311"/>
        <end position="331"/>
    </location>
</feature>
<evidence type="ECO:0000256" key="1">
    <source>
        <dbReference type="ARBA" id="ARBA00004141"/>
    </source>
</evidence>
<keyword evidence="5 8" id="KW-1133">Transmembrane helix</keyword>
<feature type="transmembrane region" description="Helical" evidence="8">
    <location>
        <begin position="351"/>
        <end position="368"/>
    </location>
</feature>
<keyword evidence="10" id="KW-1185">Reference proteome</keyword>
<feature type="transmembrane region" description="Helical" evidence="8">
    <location>
        <begin position="481"/>
        <end position="504"/>
    </location>
</feature>
<sequence length="592" mass="65417">MAAAAPTDNPILENHIGADRVDPGETTSDTLSLVEENEKEVIQHPNEITQDAQMGVQKAEAAALVWSKTAVYGIFAWIWLCFFITSLQLSISNNMIYYAYAGFASAPQISQAYIVSTIVSGVIQLPIAKILNLWGRAEGYLVFVGVLVLGLIIIASCNGPNSFAAGYTLYWISYNVVNFILSIFIVDLSGLRNRAFLYAFIGTPSICTAFVGPIAAQAFQQRSTWRWSYGCFAIIIFFVFVPLAFVFKFYQRKAEKMGLFVKTPSGRTTLQSIVHYFHEFDIIGGFLLMAAFVLFLLPFSLEIYGYGGYSSATFITMVVIGILLFPVFAIWESYFVSTHFIKWELFKKRTVLGACVLSALVFFNYNTWDQYLYYYVQVVYNLNTTDTGYVTQTYTVGASIWSVVFGIWIRQTKYFKNVCLFFGVPLFLLGAGLMIHFRGSETQIGYLIMCQIFIAFSGGTLVIGIDMAVMAAADRDSIPMLVAMLGLCSSLGGSIGYAVAVAIYSNTFPQALRSALPNDTQSDLDTLYLGGSAAQLAYPPGSATRSALNHAWATSQKYECIAATAILILAFPAVAMWKNYSVDKKQMKGTVI</sequence>
<reference evidence="9 10" key="1">
    <citation type="submission" date="2015-02" db="EMBL/GenBank/DDBJ databases">
        <title>Draft Genome Sequences of Two Closely-Related Aflatoxigenic Aspergillus Species Obtained from the Cote d'Ivoire.</title>
        <authorList>
            <person name="Moore G.G."/>
            <person name="Beltz S.B."/>
            <person name="Mack B.M."/>
        </authorList>
    </citation>
    <scope>NUCLEOTIDE SEQUENCE [LARGE SCALE GENOMIC DNA]</scope>
    <source>
        <strain evidence="9 10">SRRC1468</strain>
    </source>
</reference>
<keyword evidence="3" id="KW-0813">Transport</keyword>
<comment type="caution">
    <text evidence="9">The sequence shown here is derived from an EMBL/GenBank/DDBJ whole genome shotgun (WGS) entry which is preliminary data.</text>
</comment>
<organism evidence="9 10">
    <name type="scientific">Aspergillus rambellii</name>
    <dbReference type="NCBI Taxonomy" id="308745"/>
    <lineage>
        <taxon>Eukaryota</taxon>
        <taxon>Fungi</taxon>
        <taxon>Dikarya</taxon>
        <taxon>Ascomycota</taxon>
        <taxon>Pezizomycotina</taxon>
        <taxon>Eurotiomycetes</taxon>
        <taxon>Eurotiomycetidae</taxon>
        <taxon>Eurotiales</taxon>
        <taxon>Aspergillaceae</taxon>
        <taxon>Aspergillus</taxon>
        <taxon>Aspergillus subgen. Nidulantes</taxon>
    </lineage>
</organism>
<feature type="region of interest" description="Disordered" evidence="7">
    <location>
        <begin position="1"/>
        <end position="27"/>
    </location>
</feature>
<dbReference type="Gene3D" id="1.20.1250.20">
    <property type="entry name" value="MFS general substrate transporter like domains"/>
    <property type="match status" value="2"/>
</dbReference>
<keyword evidence="4 8" id="KW-0812">Transmembrane</keyword>
<evidence type="ECO:0000256" key="4">
    <source>
        <dbReference type="ARBA" id="ARBA00022692"/>
    </source>
</evidence>
<feature type="transmembrane region" description="Helical" evidence="8">
    <location>
        <begin position="70"/>
        <end position="91"/>
    </location>
</feature>
<dbReference type="InterPro" id="IPR011701">
    <property type="entry name" value="MFS"/>
</dbReference>
<feature type="transmembrane region" description="Helical" evidence="8">
    <location>
        <begin position="195"/>
        <end position="215"/>
    </location>
</feature>
<dbReference type="EMBL" id="JZBS01002007">
    <property type="protein sequence ID" value="KKK20503.1"/>
    <property type="molecule type" value="Genomic_DNA"/>
</dbReference>
<keyword evidence="6 8" id="KW-0472">Membrane</keyword>
<gene>
    <name evidence="9" type="ORF">ARAM_001109</name>
</gene>
<dbReference type="SUPFAM" id="SSF103473">
    <property type="entry name" value="MFS general substrate transporter"/>
    <property type="match status" value="2"/>
</dbReference>
<evidence type="ECO:0000313" key="9">
    <source>
        <dbReference type="EMBL" id="KKK20503.1"/>
    </source>
</evidence>
<evidence type="ECO:0000256" key="3">
    <source>
        <dbReference type="ARBA" id="ARBA00022448"/>
    </source>
</evidence>
<dbReference type="AlphaFoldDB" id="A0A0F8ULV5"/>
<evidence type="ECO:0000256" key="7">
    <source>
        <dbReference type="SAM" id="MobiDB-lite"/>
    </source>
</evidence>
<name>A0A0F8ULV5_9EURO</name>
<dbReference type="OrthoDB" id="4078873at2759"/>
<feature type="transmembrane region" description="Helical" evidence="8">
    <location>
        <begin position="418"/>
        <end position="437"/>
    </location>
</feature>